<dbReference type="EMBL" id="CAJPWZ010002356">
    <property type="protein sequence ID" value="CAG2236460.1"/>
    <property type="molecule type" value="Genomic_DNA"/>
</dbReference>
<evidence type="ECO:0000313" key="4">
    <source>
        <dbReference type="EMBL" id="CAG2236460.1"/>
    </source>
</evidence>
<dbReference type="InterPro" id="IPR036770">
    <property type="entry name" value="Ankyrin_rpt-contain_sf"/>
</dbReference>
<evidence type="ECO:0000313" key="5">
    <source>
        <dbReference type="Proteomes" id="UP000683360"/>
    </source>
</evidence>
<sequence>MLKFVSKELGYEKKTSKQLLLLHLIALTGSYVREKDFSFECLNVDFFNALACCIGPSIMYSILRYGSMSFIIERVHPEISSGHYPNLTIVIPKSLLEIYFERVLVQIETGSFDFFMGNQHVLAECRESFITYLKRNVRNGVLKTSIRATMVLHVVSTEGYEEYVHFFIGIDKNLVNQQDSNGQTALHKACIKGHVNIAKLLLDNGANIDIHDNNYKTALDIACDSGLNDTCLVDFLLSRKAKIGPKLTDFRTALHVACERNRFDLAELLLKYKASVNEQDYRQYTPLHLACKNGHVDIVELLMEHKPKLNLFDFKGRTALFYCACEQGSFEIAEMLLINKAIVDFDDKEGSTPLYAACKNGNLKVAKLLLLNKANPNKRNAFRNTPILIACEKNHIEIVKLLLVYEVDVNCKIKLK</sequence>
<evidence type="ECO:0000256" key="3">
    <source>
        <dbReference type="PROSITE-ProRule" id="PRU00023"/>
    </source>
</evidence>
<dbReference type="PANTHER" id="PTHR24166:SF48">
    <property type="entry name" value="PROTEIN VAPYRIN"/>
    <property type="match status" value="1"/>
</dbReference>
<keyword evidence="2 3" id="KW-0040">ANK repeat</keyword>
<dbReference type="InterPro" id="IPR050889">
    <property type="entry name" value="Dendritic_Spine_Reg/Scaffold"/>
</dbReference>
<organism evidence="4 5">
    <name type="scientific">Mytilus edulis</name>
    <name type="common">Blue mussel</name>
    <dbReference type="NCBI Taxonomy" id="6550"/>
    <lineage>
        <taxon>Eukaryota</taxon>
        <taxon>Metazoa</taxon>
        <taxon>Spiralia</taxon>
        <taxon>Lophotrochozoa</taxon>
        <taxon>Mollusca</taxon>
        <taxon>Bivalvia</taxon>
        <taxon>Autobranchia</taxon>
        <taxon>Pteriomorphia</taxon>
        <taxon>Mytilida</taxon>
        <taxon>Mytiloidea</taxon>
        <taxon>Mytilidae</taxon>
        <taxon>Mytilinae</taxon>
        <taxon>Mytilus</taxon>
    </lineage>
</organism>
<keyword evidence="5" id="KW-1185">Reference proteome</keyword>
<feature type="repeat" description="ANK" evidence="3">
    <location>
        <begin position="181"/>
        <end position="213"/>
    </location>
</feature>
<proteinExistence type="predicted"/>
<evidence type="ECO:0000256" key="2">
    <source>
        <dbReference type="ARBA" id="ARBA00023043"/>
    </source>
</evidence>
<dbReference type="InterPro" id="IPR002110">
    <property type="entry name" value="Ankyrin_rpt"/>
</dbReference>
<dbReference type="SMART" id="SM00248">
    <property type="entry name" value="ANK"/>
    <property type="match status" value="7"/>
</dbReference>
<reference evidence="4" key="1">
    <citation type="submission" date="2021-03" db="EMBL/GenBank/DDBJ databases">
        <authorList>
            <person name="Bekaert M."/>
        </authorList>
    </citation>
    <scope>NUCLEOTIDE SEQUENCE</scope>
</reference>
<comment type="caution">
    <text evidence="4">The sequence shown here is derived from an EMBL/GenBank/DDBJ whole genome shotgun (WGS) entry which is preliminary data.</text>
</comment>
<dbReference type="OrthoDB" id="6137240at2759"/>
<name>A0A8S3TSE5_MYTED</name>
<dbReference type="Gene3D" id="1.25.40.20">
    <property type="entry name" value="Ankyrin repeat-containing domain"/>
    <property type="match status" value="3"/>
</dbReference>
<evidence type="ECO:0000256" key="1">
    <source>
        <dbReference type="ARBA" id="ARBA00022737"/>
    </source>
</evidence>
<feature type="repeat" description="ANK" evidence="3">
    <location>
        <begin position="349"/>
        <end position="381"/>
    </location>
</feature>
<dbReference type="Proteomes" id="UP000683360">
    <property type="component" value="Unassembled WGS sequence"/>
</dbReference>
<dbReference type="PANTHER" id="PTHR24166">
    <property type="entry name" value="ROLLING PEBBLES, ISOFORM B"/>
    <property type="match status" value="1"/>
</dbReference>
<dbReference type="Pfam" id="PF12796">
    <property type="entry name" value="Ank_2"/>
    <property type="match status" value="2"/>
</dbReference>
<dbReference type="PROSITE" id="PS50088">
    <property type="entry name" value="ANK_REPEAT"/>
    <property type="match status" value="4"/>
</dbReference>
<feature type="repeat" description="ANK" evidence="3">
    <location>
        <begin position="249"/>
        <end position="281"/>
    </location>
</feature>
<dbReference type="Pfam" id="PF13637">
    <property type="entry name" value="Ank_4"/>
    <property type="match status" value="1"/>
</dbReference>
<feature type="repeat" description="ANK" evidence="3">
    <location>
        <begin position="282"/>
        <end position="314"/>
    </location>
</feature>
<accession>A0A8S3TSE5</accession>
<dbReference type="AlphaFoldDB" id="A0A8S3TSE5"/>
<keyword evidence="1" id="KW-0677">Repeat</keyword>
<protein>
    <submittedName>
        <fullName evidence="4">Uncharacterized protein</fullName>
    </submittedName>
</protein>
<dbReference type="PROSITE" id="PS50297">
    <property type="entry name" value="ANK_REP_REGION"/>
    <property type="match status" value="4"/>
</dbReference>
<dbReference type="SUPFAM" id="SSF48403">
    <property type="entry name" value="Ankyrin repeat"/>
    <property type="match status" value="1"/>
</dbReference>
<dbReference type="PRINTS" id="PR01415">
    <property type="entry name" value="ANKYRIN"/>
</dbReference>
<gene>
    <name evidence="4" type="ORF">MEDL_48982</name>
</gene>